<evidence type="ECO:0000256" key="2">
    <source>
        <dbReference type="SAM" id="Phobius"/>
    </source>
</evidence>
<feature type="transmembrane region" description="Helical" evidence="2">
    <location>
        <begin position="82"/>
        <end position="99"/>
    </location>
</feature>
<sequence>MAAVQSRASVGGNWLSWILLAAVLVGPPLAGALSGRWGRSIGMGAGVPLALLWWGLLLASVVQQNHRASKLVPRFAERSLRVLALAYLAIAAVLALLFACTGAPVLLTLVIVCPVLTYFATIMVVPVMGYLSCAMPFMPAVLSWVAPGLPELLLSEGRLAAADVVFCVSWGMPCCGVCRALRGQCAAKVGARPGRPGGLRRDAMRSLVRDGARLAARTGRLLGGDQPAYPGAGVRPRRQRHGGSAPAAGWLSGHGRRRDGLA</sequence>
<reference evidence="3 4" key="1">
    <citation type="submission" date="2019-10" db="EMBL/GenBank/DDBJ databases">
        <title>Taxonomy of Antarctic Massilia spp.: description of Massilia rubra sp. nov., Massilia aquatica sp. nov., Massilia mucilaginosa sp. nov., Massilia frigida sp. nov. isolated from streams, lakes and regoliths.</title>
        <authorList>
            <person name="Holochova P."/>
            <person name="Sedlacek I."/>
            <person name="Kralova S."/>
            <person name="Maslanova I."/>
            <person name="Busse H.-J."/>
            <person name="Stankova E."/>
            <person name="Vrbovska V."/>
            <person name="Kovarovic V."/>
            <person name="Bartak M."/>
            <person name="Svec P."/>
            <person name="Pantucek R."/>
        </authorList>
    </citation>
    <scope>NUCLEOTIDE SEQUENCE [LARGE SCALE GENOMIC DNA]</scope>
    <source>
        <strain evidence="3 4">CCM 8695</strain>
    </source>
</reference>
<proteinExistence type="predicted"/>
<evidence type="ECO:0000313" key="4">
    <source>
        <dbReference type="Proteomes" id="UP000621455"/>
    </source>
</evidence>
<name>A0ABX0N734_9BURK</name>
<protein>
    <submittedName>
        <fullName evidence="3">Uncharacterized protein</fullName>
    </submittedName>
</protein>
<feature type="transmembrane region" description="Helical" evidence="2">
    <location>
        <begin position="42"/>
        <end position="62"/>
    </location>
</feature>
<keyword evidence="4" id="KW-1185">Reference proteome</keyword>
<dbReference type="RefSeq" id="WP_167088360.1">
    <property type="nucleotide sequence ID" value="NZ_WHJG01000017.1"/>
</dbReference>
<comment type="caution">
    <text evidence="3">The sequence shown here is derived from an EMBL/GenBank/DDBJ whole genome shotgun (WGS) entry which is preliminary data.</text>
</comment>
<evidence type="ECO:0000313" key="3">
    <source>
        <dbReference type="EMBL" id="NHZ81024.1"/>
    </source>
</evidence>
<gene>
    <name evidence="3" type="ORF">F2P44_17340</name>
</gene>
<evidence type="ECO:0000256" key="1">
    <source>
        <dbReference type="SAM" id="MobiDB-lite"/>
    </source>
</evidence>
<feature type="region of interest" description="Disordered" evidence="1">
    <location>
        <begin position="221"/>
        <end position="262"/>
    </location>
</feature>
<dbReference type="Proteomes" id="UP000621455">
    <property type="component" value="Unassembled WGS sequence"/>
</dbReference>
<organism evidence="3 4">
    <name type="scientific">Massilia frigida</name>
    <dbReference type="NCBI Taxonomy" id="2609281"/>
    <lineage>
        <taxon>Bacteria</taxon>
        <taxon>Pseudomonadati</taxon>
        <taxon>Pseudomonadota</taxon>
        <taxon>Betaproteobacteria</taxon>
        <taxon>Burkholderiales</taxon>
        <taxon>Oxalobacteraceae</taxon>
        <taxon>Telluria group</taxon>
        <taxon>Massilia</taxon>
    </lineage>
</organism>
<keyword evidence="2" id="KW-0472">Membrane</keyword>
<feature type="transmembrane region" description="Helical" evidence="2">
    <location>
        <begin position="105"/>
        <end position="131"/>
    </location>
</feature>
<dbReference type="EMBL" id="WHJG01000017">
    <property type="protein sequence ID" value="NHZ81024.1"/>
    <property type="molecule type" value="Genomic_DNA"/>
</dbReference>
<keyword evidence="2" id="KW-1133">Transmembrane helix</keyword>
<keyword evidence="2" id="KW-0812">Transmembrane</keyword>
<accession>A0ABX0N734</accession>